<organism evidence="2 3">
    <name type="scientific">Aspergillus phoenicis ATCC 13157</name>
    <dbReference type="NCBI Taxonomy" id="1353007"/>
    <lineage>
        <taxon>Eukaryota</taxon>
        <taxon>Fungi</taxon>
        <taxon>Dikarya</taxon>
        <taxon>Ascomycota</taxon>
        <taxon>Pezizomycotina</taxon>
        <taxon>Eurotiomycetes</taxon>
        <taxon>Eurotiomycetidae</taxon>
        <taxon>Eurotiales</taxon>
        <taxon>Aspergillaceae</taxon>
        <taxon>Aspergillus</taxon>
    </lineage>
</organism>
<reference evidence="2 3" key="1">
    <citation type="submission" date="2018-07" db="EMBL/GenBank/DDBJ databases">
        <title>Section-level genome sequencing of Aspergillus section Nigri to investigate inter- and intra-species variation.</title>
        <authorList>
            <consortium name="DOE Joint Genome Institute"/>
            <person name="Vesth T.C."/>
            <person name="Nybo J.L."/>
            <person name="Theobald S."/>
            <person name="Frisvad J.C."/>
            <person name="Larsen T.O."/>
            <person name="Nielsen K.F."/>
            <person name="Hoof J.B."/>
            <person name="Brandl J."/>
            <person name="Salamov A."/>
            <person name="Riley R."/>
            <person name="Gladden J.M."/>
            <person name="Phatale P."/>
            <person name="Nielsen M.T."/>
            <person name="Lyhne E.K."/>
            <person name="Kogle M.E."/>
            <person name="Strasser K."/>
            <person name="McDonnell E."/>
            <person name="Barry K."/>
            <person name="Clum A."/>
            <person name="Chen C."/>
            <person name="Nolan M."/>
            <person name="Sandor L."/>
            <person name="Kuo A."/>
            <person name="Lipzen A."/>
            <person name="Hainaut M."/>
            <person name="Drula E."/>
            <person name="Tsang A."/>
            <person name="Magnuson J.K."/>
            <person name="Henrissat B."/>
            <person name="Wiebenga A."/>
            <person name="Simmons B.A."/>
            <person name="Makela M.R."/>
            <person name="De vries R.P."/>
            <person name="Grigoriev I.V."/>
            <person name="Mortensen U.H."/>
            <person name="Baker S.E."/>
            <person name="Andersen M.R."/>
        </authorList>
    </citation>
    <scope>NUCLEOTIDE SEQUENCE [LARGE SCALE GENOMIC DNA]</scope>
    <source>
        <strain evidence="2 3">ATCC 13157</strain>
    </source>
</reference>
<evidence type="ECO:0000313" key="3">
    <source>
        <dbReference type="Proteomes" id="UP000254937"/>
    </source>
</evidence>
<protein>
    <submittedName>
        <fullName evidence="2">Uncharacterized protein</fullName>
    </submittedName>
</protein>
<dbReference type="EMBL" id="KZ851872">
    <property type="protein sequence ID" value="RDK37242.1"/>
    <property type="molecule type" value="Genomic_DNA"/>
</dbReference>
<evidence type="ECO:0000313" key="2">
    <source>
        <dbReference type="EMBL" id="RDK37242.1"/>
    </source>
</evidence>
<evidence type="ECO:0000256" key="1">
    <source>
        <dbReference type="SAM" id="Phobius"/>
    </source>
</evidence>
<gene>
    <name evidence="2" type="ORF">M752DRAFT_93405</name>
</gene>
<dbReference type="AlphaFoldDB" id="A0A370P5T8"/>
<accession>A0A370P5T8</accession>
<name>A0A370P5T8_ASPPH</name>
<proteinExistence type="predicted"/>
<keyword evidence="1" id="KW-0812">Transmembrane</keyword>
<feature type="transmembrane region" description="Helical" evidence="1">
    <location>
        <begin position="40"/>
        <end position="62"/>
    </location>
</feature>
<sequence length="64" mass="7028">MRSGVSRTAKAFAETLGGLILYFLDLGQSSFILLLNKRALLFLLCEALSAIATLVVNHFPLIEF</sequence>
<feature type="transmembrane region" description="Helical" evidence="1">
    <location>
        <begin position="12"/>
        <end position="34"/>
    </location>
</feature>
<dbReference type="Proteomes" id="UP000254937">
    <property type="component" value="Unassembled WGS sequence"/>
</dbReference>
<keyword evidence="3" id="KW-1185">Reference proteome</keyword>
<keyword evidence="1" id="KW-1133">Transmembrane helix</keyword>
<keyword evidence="1" id="KW-0472">Membrane</keyword>